<dbReference type="InterPro" id="IPR055199">
    <property type="entry name" value="Hda_lid"/>
</dbReference>
<dbReference type="Pfam" id="PF00308">
    <property type="entry name" value="Bac_DnaA"/>
    <property type="match status" value="1"/>
</dbReference>
<dbReference type="InterPro" id="IPR027417">
    <property type="entry name" value="P-loop_NTPase"/>
</dbReference>
<dbReference type="Gene3D" id="3.40.50.300">
    <property type="entry name" value="P-loop containing nucleotide triphosphate hydrolases"/>
    <property type="match status" value="1"/>
</dbReference>
<evidence type="ECO:0000313" key="4">
    <source>
        <dbReference type="EMBL" id="STO63117.1"/>
    </source>
</evidence>
<dbReference type="GO" id="GO:0006270">
    <property type="term" value="P:DNA replication initiation"/>
    <property type="evidence" value="ECO:0007669"/>
    <property type="project" value="TreeGrafter"/>
</dbReference>
<sequence length="277" mass="31899">MINSIQTSYICIIRGFFFFTNPPFSAILSIIFQQKGNQTINQQLSLPIHQNDDETFENFYLENNSVLLDSLRQNFVDVQQPFFYIWGNQGCGKSHLLKAVTNQYLFNQQSASYIPLDKSRYFSPQVLENASQMDVVCLDDFQTIAGNEEWELAIFDLFNQIREQQGLFGSEHKTLLLISANCPPHELKISLPDLHSRLIWGEVYQLADLRDEQKCVVLQNNAYQKGMELSDEVANFLLKRLGNDLSALLKELDLLDRASLQAQRKLTVPFVKEVLHL</sequence>
<dbReference type="EMBL" id="UGHH01000002">
    <property type="protein sequence ID" value="STO63117.1"/>
    <property type="molecule type" value="Genomic_DNA"/>
</dbReference>
<dbReference type="Pfam" id="PF22688">
    <property type="entry name" value="Hda_lid"/>
    <property type="match status" value="1"/>
</dbReference>
<reference evidence="4 5" key="1">
    <citation type="submission" date="2018-06" db="EMBL/GenBank/DDBJ databases">
        <authorList>
            <consortium name="Pathogen Informatics"/>
            <person name="Doyle S."/>
        </authorList>
    </citation>
    <scope>NUCLEOTIDE SEQUENCE [LARGE SCALE GENOMIC DNA]</scope>
    <source>
        <strain evidence="4 5">NCTC10794</strain>
    </source>
</reference>
<keyword evidence="4" id="KW-0648">Protein biosynthesis</keyword>
<dbReference type="InterPro" id="IPR013317">
    <property type="entry name" value="DnaA_dom"/>
</dbReference>
<evidence type="ECO:0000256" key="1">
    <source>
        <dbReference type="SAM" id="Phobius"/>
    </source>
</evidence>
<dbReference type="GO" id="GO:0032297">
    <property type="term" value="P:negative regulation of DNA-templated DNA replication initiation"/>
    <property type="evidence" value="ECO:0007669"/>
    <property type="project" value="InterPro"/>
</dbReference>
<evidence type="ECO:0000259" key="2">
    <source>
        <dbReference type="Pfam" id="PF00308"/>
    </source>
</evidence>
<keyword evidence="4" id="KW-0396">Initiation factor</keyword>
<protein>
    <submittedName>
        <fullName evidence="4">DNA replication initiation factor</fullName>
    </submittedName>
</protein>
<dbReference type="Proteomes" id="UP000254867">
    <property type="component" value="Unassembled WGS sequence"/>
</dbReference>
<keyword evidence="1" id="KW-0472">Membrane</keyword>
<dbReference type="NCBIfam" id="TIGR03420">
    <property type="entry name" value="DnaA_homol_Hda"/>
    <property type="match status" value="1"/>
</dbReference>
<feature type="transmembrane region" description="Helical" evidence="1">
    <location>
        <begin position="12"/>
        <end position="32"/>
    </location>
</feature>
<dbReference type="GO" id="GO:0003743">
    <property type="term" value="F:translation initiation factor activity"/>
    <property type="evidence" value="ECO:0007669"/>
    <property type="project" value="UniProtKB-KW"/>
</dbReference>
<evidence type="ECO:0000313" key="5">
    <source>
        <dbReference type="Proteomes" id="UP000254867"/>
    </source>
</evidence>
<accession>A0A377HZE1</accession>
<keyword evidence="1" id="KW-0812">Transmembrane</keyword>
<feature type="domain" description="Hda lid" evidence="3">
    <location>
        <begin position="211"/>
        <end position="275"/>
    </location>
</feature>
<dbReference type="InterPro" id="IPR017788">
    <property type="entry name" value="Hda"/>
</dbReference>
<keyword evidence="1" id="KW-1133">Transmembrane helix</keyword>
<dbReference type="Gene3D" id="1.10.8.60">
    <property type="match status" value="1"/>
</dbReference>
<name>A0A377HZE1_HAEPH</name>
<gene>
    <name evidence="4" type="primary">yfgE</name>
    <name evidence="4" type="ORF">NCTC10794_00117</name>
</gene>
<dbReference type="SUPFAM" id="SSF52540">
    <property type="entry name" value="P-loop containing nucleoside triphosphate hydrolases"/>
    <property type="match status" value="1"/>
</dbReference>
<dbReference type="PANTHER" id="PTHR30050">
    <property type="entry name" value="CHROMOSOMAL REPLICATION INITIATOR PROTEIN DNAA"/>
    <property type="match status" value="1"/>
</dbReference>
<dbReference type="PANTHER" id="PTHR30050:SF5">
    <property type="entry name" value="DNAA REGULATORY INACTIVATOR HDA"/>
    <property type="match status" value="1"/>
</dbReference>
<proteinExistence type="predicted"/>
<organism evidence="4 5">
    <name type="scientific">Haemophilus parahaemolyticus</name>
    <dbReference type="NCBI Taxonomy" id="735"/>
    <lineage>
        <taxon>Bacteria</taxon>
        <taxon>Pseudomonadati</taxon>
        <taxon>Pseudomonadota</taxon>
        <taxon>Gammaproteobacteria</taxon>
        <taxon>Pasteurellales</taxon>
        <taxon>Pasteurellaceae</taxon>
        <taxon>Haemophilus</taxon>
    </lineage>
</organism>
<evidence type="ECO:0000259" key="3">
    <source>
        <dbReference type="Pfam" id="PF22688"/>
    </source>
</evidence>
<dbReference type="AlphaFoldDB" id="A0A377HZE1"/>
<feature type="domain" description="Chromosomal replication initiator protein DnaA ATPAse" evidence="2">
    <location>
        <begin position="80"/>
        <end position="201"/>
    </location>
</feature>